<name>A0ACC0B781_CATRO</name>
<evidence type="ECO:0000313" key="2">
    <source>
        <dbReference type="Proteomes" id="UP001060085"/>
    </source>
</evidence>
<dbReference type="EMBL" id="CM044704">
    <property type="protein sequence ID" value="KAI5668509.1"/>
    <property type="molecule type" value="Genomic_DNA"/>
</dbReference>
<reference evidence="2" key="1">
    <citation type="journal article" date="2023" name="Nat. Plants">
        <title>Single-cell RNA sequencing provides a high-resolution roadmap for understanding the multicellular compartmentation of specialized metabolism.</title>
        <authorList>
            <person name="Sun S."/>
            <person name="Shen X."/>
            <person name="Li Y."/>
            <person name="Li Y."/>
            <person name="Wang S."/>
            <person name="Li R."/>
            <person name="Zhang H."/>
            <person name="Shen G."/>
            <person name="Guo B."/>
            <person name="Wei J."/>
            <person name="Xu J."/>
            <person name="St-Pierre B."/>
            <person name="Chen S."/>
            <person name="Sun C."/>
        </authorList>
    </citation>
    <scope>NUCLEOTIDE SEQUENCE [LARGE SCALE GENOMIC DNA]</scope>
</reference>
<keyword evidence="2" id="KW-1185">Reference proteome</keyword>
<accession>A0ACC0B781</accession>
<organism evidence="1 2">
    <name type="scientific">Catharanthus roseus</name>
    <name type="common">Madagascar periwinkle</name>
    <name type="synonym">Vinca rosea</name>
    <dbReference type="NCBI Taxonomy" id="4058"/>
    <lineage>
        <taxon>Eukaryota</taxon>
        <taxon>Viridiplantae</taxon>
        <taxon>Streptophyta</taxon>
        <taxon>Embryophyta</taxon>
        <taxon>Tracheophyta</taxon>
        <taxon>Spermatophyta</taxon>
        <taxon>Magnoliopsida</taxon>
        <taxon>eudicotyledons</taxon>
        <taxon>Gunneridae</taxon>
        <taxon>Pentapetalae</taxon>
        <taxon>asterids</taxon>
        <taxon>lamiids</taxon>
        <taxon>Gentianales</taxon>
        <taxon>Apocynaceae</taxon>
        <taxon>Rauvolfioideae</taxon>
        <taxon>Vinceae</taxon>
        <taxon>Catharanthinae</taxon>
        <taxon>Catharanthus</taxon>
    </lineage>
</organism>
<evidence type="ECO:0000313" key="1">
    <source>
        <dbReference type="EMBL" id="KAI5668509.1"/>
    </source>
</evidence>
<comment type="caution">
    <text evidence="1">The sequence shown here is derived from an EMBL/GenBank/DDBJ whole genome shotgun (WGS) entry which is preliminary data.</text>
</comment>
<gene>
    <name evidence="1" type="ORF">M9H77_18362</name>
</gene>
<dbReference type="Proteomes" id="UP001060085">
    <property type="component" value="Linkage Group LG04"/>
</dbReference>
<proteinExistence type="predicted"/>
<sequence>MISSNISVARFGARGHHRWIGCFGWKISFKNCQRRSLFRLAYKITRNILTKSELPTKSIRIIGLYFVNIMLAKTGVAKANLKEEHSNKSCQRCNEQREGRTCWNLICCHESKTSAVVLAKSIWTT</sequence>
<protein>
    <submittedName>
        <fullName evidence="1">Uncharacterized protein</fullName>
    </submittedName>
</protein>